<dbReference type="HOGENOM" id="CLU_3294412_0_0_10"/>
<dbReference type="Proteomes" id="UP000004079">
    <property type="component" value="Unassembled WGS sequence"/>
</dbReference>
<comment type="caution">
    <text evidence="1">The sequence shown here is derived from an EMBL/GenBank/DDBJ whole genome shotgun (WGS) entry which is preliminary data.</text>
</comment>
<gene>
    <name evidence="1" type="ORF">HMPREF0971_02980</name>
</gene>
<reference evidence="1 2" key="1">
    <citation type="submission" date="2009-11" db="EMBL/GenBank/DDBJ databases">
        <authorList>
            <person name="Weinstock G."/>
            <person name="Sodergren E."/>
            <person name="Clifton S."/>
            <person name="Fulton L."/>
            <person name="Fulton B."/>
            <person name="Courtney L."/>
            <person name="Fronick C."/>
            <person name="Harrison M."/>
            <person name="Strong C."/>
            <person name="Farmer C."/>
            <person name="Delahaunty K."/>
            <person name="Markovic C."/>
            <person name="Hall O."/>
            <person name="Minx P."/>
            <person name="Tomlinson C."/>
            <person name="Mitreva M."/>
            <person name="Nelson J."/>
            <person name="Hou S."/>
            <person name="Wollam A."/>
            <person name="Pepin K.H."/>
            <person name="Johnson M."/>
            <person name="Bhonagiri V."/>
            <person name="Nash W.E."/>
            <person name="Warren W."/>
            <person name="Chinwalla A."/>
            <person name="Mardis E.R."/>
            <person name="Wilson R.K."/>
        </authorList>
    </citation>
    <scope>NUCLEOTIDE SEQUENCE [LARGE SCALE GENOMIC DNA]</scope>
    <source>
        <strain evidence="1 2">F0302</strain>
    </source>
</reference>
<dbReference type="EMBL" id="ACUZ02000056">
    <property type="protein sequence ID" value="EFB30723.1"/>
    <property type="molecule type" value="Genomic_DNA"/>
</dbReference>
<organism evidence="1 2">
    <name type="scientific">Segatella oris F0302</name>
    <dbReference type="NCBI Taxonomy" id="649760"/>
    <lineage>
        <taxon>Bacteria</taxon>
        <taxon>Pseudomonadati</taxon>
        <taxon>Bacteroidota</taxon>
        <taxon>Bacteroidia</taxon>
        <taxon>Bacteroidales</taxon>
        <taxon>Prevotellaceae</taxon>
        <taxon>Segatella</taxon>
    </lineage>
</organism>
<dbReference type="AlphaFoldDB" id="D1QVK2"/>
<sequence>MHQITTCFDLKSETISVILHGKVTEIAKLGDRNEDFEAMK</sequence>
<name>D1QVK2_9BACT</name>
<dbReference type="STRING" id="649760.HMPREF0971_02980"/>
<evidence type="ECO:0000313" key="1">
    <source>
        <dbReference type="EMBL" id="EFB30723.1"/>
    </source>
</evidence>
<protein>
    <submittedName>
        <fullName evidence="1">Uncharacterized protein</fullName>
    </submittedName>
</protein>
<proteinExistence type="predicted"/>
<accession>D1QVK2</accession>
<evidence type="ECO:0000313" key="2">
    <source>
        <dbReference type="Proteomes" id="UP000004079"/>
    </source>
</evidence>